<reference evidence="3" key="1">
    <citation type="submission" date="2016-06" db="UniProtKB">
        <authorList>
            <consortium name="WormBaseParasite"/>
        </authorList>
    </citation>
    <scope>IDENTIFICATION</scope>
</reference>
<evidence type="ECO:0000313" key="2">
    <source>
        <dbReference type="Proteomes" id="UP000279833"/>
    </source>
</evidence>
<proteinExistence type="predicted"/>
<dbReference type="EMBL" id="UZAK01038387">
    <property type="protein sequence ID" value="VDP61000.1"/>
    <property type="molecule type" value="Genomic_DNA"/>
</dbReference>
<dbReference type="WBParaSite" id="SCUD_0001617101-mRNA-1">
    <property type="protein sequence ID" value="SCUD_0001617101-mRNA-1"/>
    <property type="gene ID" value="SCUD_0001617101"/>
</dbReference>
<keyword evidence="2" id="KW-1185">Reference proteome</keyword>
<dbReference type="Proteomes" id="UP000279833">
    <property type="component" value="Unassembled WGS sequence"/>
</dbReference>
<gene>
    <name evidence="1" type="ORF">SCUD_LOCUS16168</name>
</gene>
<accession>A0A183KM97</accession>
<evidence type="ECO:0000313" key="3">
    <source>
        <dbReference type="WBParaSite" id="SCUD_0001617101-mRNA-1"/>
    </source>
</evidence>
<dbReference type="AlphaFoldDB" id="A0A183KM97"/>
<protein>
    <submittedName>
        <fullName evidence="3">Secreted protein</fullName>
    </submittedName>
</protein>
<name>A0A183KM97_9TREM</name>
<organism evidence="3">
    <name type="scientific">Schistosoma curassoni</name>
    <dbReference type="NCBI Taxonomy" id="6186"/>
    <lineage>
        <taxon>Eukaryota</taxon>
        <taxon>Metazoa</taxon>
        <taxon>Spiralia</taxon>
        <taxon>Lophotrochozoa</taxon>
        <taxon>Platyhelminthes</taxon>
        <taxon>Trematoda</taxon>
        <taxon>Digenea</taxon>
        <taxon>Strigeidida</taxon>
        <taxon>Schistosomatoidea</taxon>
        <taxon>Schistosomatidae</taxon>
        <taxon>Schistosoma</taxon>
    </lineage>
</organism>
<sequence>MHVHVPLIISFILIHRLLLYDLPFLSYTQSINYSLPHSQPLLARSCTNVIFYFMVRCGMSGLYINSVCLKYMIHISEAEIGVLDLTGRARQEAGPIRVYAPLMRSINRCSLIGGIITLYIHRA</sequence>
<evidence type="ECO:0000313" key="1">
    <source>
        <dbReference type="EMBL" id="VDP61000.1"/>
    </source>
</evidence>
<reference evidence="1 2" key="2">
    <citation type="submission" date="2018-11" db="EMBL/GenBank/DDBJ databases">
        <authorList>
            <consortium name="Pathogen Informatics"/>
        </authorList>
    </citation>
    <scope>NUCLEOTIDE SEQUENCE [LARGE SCALE GENOMIC DNA]</scope>
    <source>
        <strain evidence="1">Dakar</strain>
        <strain evidence="2">Dakar, Senegal</strain>
    </source>
</reference>